<evidence type="ECO:0000259" key="1">
    <source>
        <dbReference type="Pfam" id="PF06985"/>
    </source>
</evidence>
<keyword evidence="4" id="KW-1185">Reference proteome</keyword>
<dbReference type="Proteomes" id="UP000800036">
    <property type="component" value="Unassembled WGS sequence"/>
</dbReference>
<organism evidence="3 4">
    <name type="scientific">Bimuria novae-zelandiae CBS 107.79</name>
    <dbReference type="NCBI Taxonomy" id="1447943"/>
    <lineage>
        <taxon>Eukaryota</taxon>
        <taxon>Fungi</taxon>
        <taxon>Dikarya</taxon>
        <taxon>Ascomycota</taxon>
        <taxon>Pezizomycotina</taxon>
        <taxon>Dothideomycetes</taxon>
        <taxon>Pleosporomycetidae</taxon>
        <taxon>Pleosporales</taxon>
        <taxon>Massarineae</taxon>
        <taxon>Didymosphaeriaceae</taxon>
        <taxon>Bimuria</taxon>
    </lineage>
</organism>
<sequence length="406" mass="46443">MRLLNVDTLEIKTYNEHDVPPYAILSHTWGPDEVTFQEICMITRMRSVSQALSSRATSNISDGSEHSGTMLAVMEMLAQGTWGASLGIPNTDEDALMRREGYRKIVYSANEARRLGYSWIWIDTCCIDKTSSAELQESINSMYKWYKGSGVCLVYLEDTMREMIVNSQLAPRAVINPFQDCRWISRGWTLQELVAPTSLRFYYKDWTLMGDKRDFLEELYEATYIPIFVLDTGDLSELSVAQRMSWASYRQTTRVEDSAYCLLGIFDIQMPLLYGEGPKAFIRLQEEILKTTDDYSLFAWQAVSTYSQPVLKSVYRGLFARSPLEFCYCRFVERDNTTSTFPISATTIGLHLQFELLIDQTDKTRFLAFIRCNGAMNRRLAIYLKCLDGGSQYARVDAGSIIPVSN</sequence>
<dbReference type="PANTHER" id="PTHR10622">
    <property type="entry name" value="HET DOMAIN-CONTAINING PROTEIN"/>
    <property type="match status" value="1"/>
</dbReference>
<dbReference type="Pfam" id="PF26640">
    <property type="entry name" value="DUF8212"/>
    <property type="match status" value="1"/>
</dbReference>
<evidence type="ECO:0000313" key="3">
    <source>
        <dbReference type="EMBL" id="KAF1967872.1"/>
    </source>
</evidence>
<dbReference type="PANTHER" id="PTHR10622:SF12">
    <property type="entry name" value="HET DOMAIN-CONTAINING PROTEIN"/>
    <property type="match status" value="1"/>
</dbReference>
<feature type="non-terminal residue" evidence="3">
    <location>
        <position position="406"/>
    </location>
</feature>
<feature type="domain" description="DUF8212" evidence="2">
    <location>
        <begin position="279"/>
        <end position="310"/>
    </location>
</feature>
<evidence type="ECO:0000313" key="4">
    <source>
        <dbReference type="Proteomes" id="UP000800036"/>
    </source>
</evidence>
<accession>A0A6A5UVS5</accession>
<evidence type="ECO:0000259" key="2">
    <source>
        <dbReference type="Pfam" id="PF26640"/>
    </source>
</evidence>
<gene>
    <name evidence="3" type="ORF">BU23DRAFT_372147</name>
</gene>
<name>A0A6A5UVS5_9PLEO</name>
<dbReference type="InterPro" id="IPR010730">
    <property type="entry name" value="HET"/>
</dbReference>
<dbReference type="Pfam" id="PF06985">
    <property type="entry name" value="HET"/>
    <property type="match status" value="1"/>
</dbReference>
<reference evidence="3" key="1">
    <citation type="journal article" date="2020" name="Stud. Mycol.">
        <title>101 Dothideomycetes genomes: a test case for predicting lifestyles and emergence of pathogens.</title>
        <authorList>
            <person name="Haridas S."/>
            <person name="Albert R."/>
            <person name="Binder M."/>
            <person name="Bloem J."/>
            <person name="Labutti K."/>
            <person name="Salamov A."/>
            <person name="Andreopoulos B."/>
            <person name="Baker S."/>
            <person name="Barry K."/>
            <person name="Bills G."/>
            <person name="Bluhm B."/>
            <person name="Cannon C."/>
            <person name="Castanera R."/>
            <person name="Culley D."/>
            <person name="Daum C."/>
            <person name="Ezra D."/>
            <person name="Gonzalez J."/>
            <person name="Henrissat B."/>
            <person name="Kuo A."/>
            <person name="Liang C."/>
            <person name="Lipzen A."/>
            <person name="Lutzoni F."/>
            <person name="Magnuson J."/>
            <person name="Mondo S."/>
            <person name="Nolan M."/>
            <person name="Ohm R."/>
            <person name="Pangilinan J."/>
            <person name="Park H.-J."/>
            <person name="Ramirez L."/>
            <person name="Alfaro M."/>
            <person name="Sun H."/>
            <person name="Tritt A."/>
            <person name="Yoshinaga Y."/>
            <person name="Zwiers L.-H."/>
            <person name="Turgeon B."/>
            <person name="Goodwin S."/>
            <person name="Spatafora J."/>
            <person name="Crous P."/>
            <person name="Grigoriev I."/>
        </authorList>
    </citation>
    <scope>NUCLEOTIDE SEQUENCE</scope>
    <source>
        <strain evidence="3">CBS 107.79</strain>
    </source>
</reference>
<protein>
    <submittedName>
        <fullName evidence="3">Uncharacterized protein</fullName>
    </submittedName>
</protein>
<dbReference type="InterPro" id="IPR058525">
    <property type="entry name" value="DUF8212"/>
</dbReference>
<dbReference type="AlphaFoldDB" id="A0A6A5UVS5"/>
<proteinExistence type="predicted"/>
<feature type="domain" description="Heterokaryon incompatibility" evidence="1">
    <location>
        <begin position="22"/>
        <end position="161"/>
    </location>
</feature>
<dbReference type="EMBL" id="ML976727">
    <property type="protein sequence ID" value="KAF1967872.1"/>
    <property type="molecule type" value="Genomic_DNA"/>
</dbReference>
<dbReference type="OrthoDB" id="674604at2759"/>